<protein>
    <submittedName>
        <fullName evidence="4">Cytoplasmic protein</fullName>
    </submittedName>
</protein>
<organism evidence="3 4">
    <name type="scientific">Heligmosomoides polygyrus</name>
    <name type="common">Parasitic roundworm</name>
    <dbReference type="NCBI Taxonomy" id="6339"/>
    <lineage>
        <taxon>Eukaryota</taxon>
        <taxon>Metazoa</taxon>
        <taxon>Ecdysozoa</taxon>
        <taxon>Nematoda</taxon>
        <taxon>Chromadorea</taxon>
        <taxon>Rhabditida</taxon>
        <taxon>Rhabditina</taxon>
        <taxon>Rhabditomorpha</taxon>
        <taxon>Strongyloidea</taxon>
        <taxon>Heligmosomidae</taxon>
        <taxon>Heligmosomoides</taxon>
    </lineage>
</organism>
<dbReference type="EMBL" id="UZAH01037982">
    <property type="protein sequence ID" value="VDP51566.1"/>
    <property type="molecule type" value="Genomic_DNA"/>
</dbReference>
<reference evidence="4" key="2">
    <citation type="submission" date="2019-09" db="UniProtKB">
        <authorList>
            <consortium name="WormBaseParasite"/>
        </authorList>
    </citation>
    <scope>IDENTIFICATION</scope>
</reference>
<sequence length="56" mass="6403">MSDINQQNEPEEEEVTPDYTKFDEDSVPPPEKVPHCHPGRPDLDYEDRPVGPAPEE</sequence>
<dbReference type="AlphaFoldDB" id="A0A183GS09"/>
<name>A0A183GS09_HELPZ</name>
<evidence type="ECO:0000313" key="3">
    <source>
        <dbReference type="Proteomes" id="UP000050761"/>
    </source>
</evidence>
<proteinExistence type="predicted"/>
<feature type="compositionally biased region" description="Basic and acidic residues" evidence="1">
    <location>
        <begin position="39"/>
        <end position="49"/>
    </location>
</feature>
<dbReference type="WBParaSite" id="HPBE_0002547901-mRNA-1">
    <property type="protein sequence ID" value="HPBE_0002547901-mRNA-1"/>
    <property type="gene ID" value="HPBE_0002547901"/>
</dbReference>
<accession>A0A3P8I7P5</accession>
<evidence type="ECO:0000313" key="2">
    <source>
        <dbReference type="EMBL" id="VDP51566.1"/>
    </source>
</evidence>
<dbReference type="OrthoDB" id="5793546at2759"/>
<gene>
    <name evidence="2" type="ORF">HPBE_LOCUS25478</name>
</gene>
<keyword evidence="3" id="KW-1185">Reference proteome</keyword>
<feature type="region of interest" description="Disordered" evidence="1">
    <location>
        <begin position="1"/>
        <end position="56"/>
    </location>
</feature>
<reference evidence="2 3" key="1">
    <citation type="submission" date="2018-11" db="EMBL/GenBank/DDBJ databases">
        <authorList>
            <consortium name="Pathogen Informatics"/>
        </authorList>
    </citation>
    <scope>NUCLEOTIDE SEQUENCE [LARGE SCALE GENOMIC DNA]</scope>
</reference>
<evidence type="ECO:0000256" key="1">
    <source>
        <dbReference type="SAM" id="MobiDB-lite"/>
    </source>
</evidence>
<evidence type="ECO:0000313" key="4">
    <source>
        <dbReference type="WBParaSite" id="HPBE_0002547901-mRNA-1"/>
    </source>
</evidence>
<accession>A0A183GS09</accession>
<dbReference type="Proteomes" id="UP000050761">
    <property type="component" value="Unassembled WGS sequence"/>
</dbReference>